<evidence type="ECO:0000313" key="6">
    <source>
        <dbReference type="Proteomes" id="UP000886889"/>
    </source>
</evidence>
<dbReference type="SUPFAM" id="SSF52540">
    <property type="entry name" value="P-loop containing nucleoside triphosphate hydrolases"/>
    <property type="match status" value="2"/>
</dbReference>
<feature type="coiled-coil region" evidence="3">
    <location>
        <begin position="202"/>
        <end position="229"/>
    </location>
</feature>
<gene>
    <name evidence="5" type="primary">abc-f</name>
    <name evidence="5" type="ORF">IAC80_01310</name>
</gene>
<dbReference type="Gene3D" id="3.40.50.300">
    <property type="entry name" value="P-loop containing nucleotide triphosphate hydrolases"/>
    <property type="match status" value="3"/>
</dbReference>
<keyword evidence="3" id="KW-0175">Coiled coil</keyword>
<evidence type="ECO:0000256" key="2">
    <source>
        <dbReference type="ARBA" id="ARBA00022840"/>
    </source>
</evidence>
<dbReference type="Pfam" id="PF00005">
    <property type="entry name" value="ABC_tran"/>
    <property type="match status" value="2"/>
</dbReference>
<reference evidence="5" key="2">
    <citation type="journal article" date="2021" name="PeerJ">
        <title>Extensive microbial diversity within the chicken gut microbiome revealed by metagenomics and culture.</title>
        <authorList>
            <person name="Gilroy R."/>
            <person name="Ravi A."/>
            <person name="Getino M."/>
            <person name="Pursley I."/>
            <person name="Horton D.L."/>
            <person name="Alikhan N.F."/>
            <person name="Baker D."/>
            <person name="Gharbi K."/>
            <person name="Hall N."/>
            <person name="Watson M."/>
            <person name="Adriaenssens E.M."/>
            <person name="Foster-Nyarko E."/>
            <person name="Jarju S."/>
            <person name="Secka A."/>
            <person name="Antonio M."/>
            <person name="Oren A."/>
            <person name="Chaudhuri R.R."/>
            <person name="La Ragione R."/>
            <person name="Hildebrand F."/>
            <person name="Pallen M.J."/>
        </authorList>
    </citation>
    <scope>NUCLEOTIDE SEQUENCE</scope>
    <source>
        <strain evidence="5">ChiBcec6-7307</strain>
    </source>
</reference>
<dbReference type="InterPro" id="IPR003439">
    <property type="entry name" value="ABC_transporter-like_ATP-bd"/>
</dbReference>
<dbReference type="PANTHER" id="PTHR42855">
    <property type="entry name" value="ABC TRANSPORTER ATP-BINDING SUBUNIT"/>
    <property type="match status" value="1"/>
</dbReference>
<reference evidence="5" key="1">
    <citation type="submission" date="2020-10" db="EMBL/GenBank/DDBJ databases">
        <authorList>
            <person name="Gilroy R."/>
        </authorList>
    </citation>
    <scope>NUCLEOTIDE SEQUENCE</scope>
    <source>
        <strain evidence="5">ChiBcec6-7307</strain>
    </source>
</reference>
<comment type="caution">
    <text evidence="5">The sequence shown here is derived from an EMBL/GenBank/DDBJ whole genome shotgun (WGS) entry which is preliminary data.</text>
</comment>
<evidence type="ECO:0000259" key="4">
    <source>
        <dbReference type="PROSITE" id="PS50893"/>
    </source>
</evidence>
<dbReference type="GO" id="GO:0005524">
    <property type="term" value="F:ATP binding"/>
    <property type="evidence" value="ECO:0007669"/>
    <property type="project" value="UniProtKB-KW"/>
</dbReference>
<proteinExistence type="predicted"/>
<keyword evidence="1" id="KW-0547">Nucleotide-binding</keyword>
<keyword evidence="2" id="KW-0067">ATP-binding</keyword>
<accession>A0A9D1T7B7</accession>
<dbReference type="CDD" id="cd03221">
    <property type="entry name" value="ABCF_EF-3"/>
    <property type="match status" value="2"/>
</dbReference>
<dbReference type="InterPro" id="IPR003593">
    <property type="entry name" value="AAA+_ATPase"/>
</dbReference>
<protein>
    <submittedName>
        <fullName evidence="5">ABC-F type ribosomal protection protein</fullName>
    </submittedName>
</protein>
<feature type="domain" description="ABC transporter" evidence="4">
    <location>
        <begin position="4"/>
        <end position="213"/>
    </location>
</feature>
<dbReference type="GO" id="GO:0016887">
    <property type="term" value="F:ATP hydrolysis activity"/>
    <property type="evidence" value="ECO:0007669"/>
    <property type="project" value="InterPro"/>
</dbReference>
<feature type="domain" description="ABC transporter" evidence="4">
    <location>
        <begin position="306"/>
        <end position="494"/>
    </location>
</feature>
<dbReference type="NCBIfam" id="NF000355">
    <property type="entry name" value="ribo_prot_ABC_F"/>
    <property type="match status" value="1"/>
</dbReference>
<dbReference type="PROSITE" id="PS50893">
    <property type="entry name" value="ABC_TRANSPORTER_2"/>
    <property type="match status" value="2"/>
</dbReference>
<dbReference type="EMBL" id="DVOS01000016">
    <property type="protein sequence ID" value="HIV22554.1"/>
    <property type="molecule type" value="Genomic_DNA"/>
</dbReference>
<dbReference type="SMART" id="SM00382">
    <property type="entry name" value="AAA"/>
    <property type="match status" value="2"/>
</dbReference>
<organism evidence="5 6">
    <name type="scientific">Candidatus Merdiplasma excrementigallinarum</name>
    <dbReference type="NCBI Taxonomy" id="2840864"/>
    <lineage>
        <taxon>Bacteria</taxon>
        <taxon>Bacillati</taxon>
        <taxon>Bacillota</taxon>
        <taxon>Clostridia</taxon>
        <taxon>Lachnospirales</taxon>
        <taxon>Lachnospiraceae</taxon>
        <taxon>Lachnospiraceae incertae sedis</taxon>
        <taxon>Candidatus Merdiplasma</taxon>
    </lineage>
</organism>
<dbReference type="AlphaFoldDB" id="A0A9D1T7B7"/>
<evidence type="ECO:0000256" key="3">
    <source>
        <dbReference type="SAM" id="Coils"/>
    </source>
</evidence>
<sequence>MSMIKIENLTFSYPGSSETVFENCSFQIDTDWKLGFVGRNGRGKTTLLRLLQGKYTYTGSIIRSVSFDYFPCPVKDPGLPTRDVLAQVCPEAQDWQILREFSLMGTAEEILWQPFETLSGGEQTRALLAAFFLHEGYFPLIDEPTNHLDKEARAQVAAYLKKKKGFILVSHDRAFLDGCVDHILSLNRATVEVQSGNFSSWMENFERQQAFEQARNDRIRKDIRRLEEAARRTSSWSDRTEASKFGNGPVDRGFVGHKAAKMMKRSRVLEARREKAVQEKAGLLKNVETAESLKLFPLVHHSETLASLAQVSPCYGETPVCSPVTFEVRRGERILLEGKNGSGKSSLLKLLAGKENAGSALTHTGTLTLASGLIVSLVPQDTSFLRGSLNRFAADQGLDETLFFAVLRKLDFERSAFTRNMEQCSAGQKKKILIARSLCQRAHLYLWDEPLNYIDIYSRTQVEQLILEFAPTMVFVEHDQAFQERIATKKIAVS</sequence>
<dbReference type="PROSITE" id="PS00211">
    <property type="entry name" value="ABC_TRANSPORTER_1"/>
    <property type="match status" value="2"/>
</dbReference>
<dbReference type="Proteomes" id="UP000886889">
    <property type="component" value="Unassembled WGS sequence"/>
</dbReference>
<evidence type="ECO:0000256" key="1">
    <source>
        <dbReference type="ARBA" id="ARBA00022741"/>
    </source>
</evidence>
<dbReference type="InterPro" id="IPR051309">
    <property type="entry name" value="ABCF_ATPase"/>
</dbReference>
<name>A0A9D1T7B7_9FIRM</name>
<dbReference type="InterPro" id="IPR017871">
    <property type="entry name" value="ABC_transporter-like_CS"/>
</dbReference>
<dbReference type="InterPro" id="IPR027417">
    <property type="entry name" value="P-loop_NTPase"/>
</dbReference>
<evidence type="ECO:0000313" key="5">
    <source>
        <dbReference type="EMBL" id="HIV22554.1"/>
    </source>
</evidence>
<dbReference type="PANTHER" id="PTHR42855:SF2">
    <property type="entry name" value="DRUG RESISTANCE ABC TRANSPORTER,ATP-BINDING PROTEIN"/>
    <property type="match status" value="1"/>
</dbReference>